<evidence type="ECO:0000313" key="7">
    <source>
        <dbReference type="Proteomes" id="UP000324897"/>
    </source>
</evidence>
<dbReference type="SUPFAM" id="SSF52047">
    <property type="entry name" value="RNI-like"/>
    <property type="match status" value="1"/>
</dbReference>
<feature type="coiled-coil region" evidence="3">
    <location>
        <begin position="109"/>
        <end position="157"/>
    </location>
</feature>
<keyword evidence="2" id="KW-0677">Repeat</keyword>
<dbReference type="CDD" id="cd09612">
    <property type="entry name" value="Jacalin"/>
    <property type="match status" value="1"/>
</dbReference>
<feature type="region of interest" description="Disordered" evidence="4">
    <location>
        <begin position="1"/>
        <end position="84"/>
    </location>
</feature>
<feature type="non-terminal residue" evidence="6">
    <location>
        <position position="1"/>
    </location>
</feature>
<dbReference type="OrthoDB" id="1041215at2759"/>
<keyword evidence="1" id="KW-0430">Lectin</keyword>
<evidence type="ECO:0000256" key="4">
    <source>
        <dbReference type="SAM" id="MobiDB-lite"/>
    </source>
</evidence>
<feature type="compositionally biased region" description="Basic and acidic residues" evidence="4">
    <location>
        <begin position="14"/>
        <end position="62"/>
    </location>
</feature>
<name>A0A5J9UQE5_9POAL</name>
<feature type="domain" description="Jacalin-type lectin" evidence="5">
    <location>
        <begin position="461"/>
        <end position="607"/>
    </location>
</feature>
<keyword evidence="3" id="KW-0175">Coiled coil</keyword>
<protein>
    <recommendedName>
        <fullName evidence="5">Jacalin-type lectin domain-containing protein</fullName>
    </recommendedName>
</protein>
<dbReference type="SUPFAM" id="SSF51101">
    <property type="entry name" value="Mannose-binding lectins"/>
    <property type="match status" value="1"/>
</dbReference>
<proteinExistence type="predicted"/>
<dbReference type="EMBL" id="RWGY01000013">
    <property type="protein sequence ID" value="TVU25437.1"/>
    <property type="molecule type" value="Genomic_DNA"/>
</dbReference>
<keyword evidence="7" id="KW-1185">Reference proteome</keyword>
<reference evidence="6 7" key="1">
    <citation type="journal article" date="2019" name="Sci. Rep.">
        <title>A high-quality genome of Eragrostis curvula grass provides insights into Poaceae evolution and supports new strategies to enhance forage quality.</title>
        <authorList>
            <person name="Carballo J."/>
            <person name="Santos B.A.C.M."/>
            <person name="Zappacosta D."/>
            <person name="Garbus I."/>
            <person name="Selva J.P."/>
            <person name="Gallo C.A."/>
            <person name="Diaz A."/>
            <person name="Albertini E."/>
            <person name="Caccamo M."/>
            <person name="Echenique V."/>
        </authorList>
    </citation>
    <scope>NUCLEOTIDE SEQUENCE [LARGE SCALE GENOMIC DNA]</scope>
    <source>
        <strain evidence="7">cv. Victoria</strain>
        <tissue evidence="6">Leaf</tissue>
    </source>
</reference>
<dbReference type="PROSITE" id="PS51752">
    <property type="entry name" value="JACALIN_LECTIN"/>
    <property type="match status" value="1"/>
</dbReference>
<dbReference type="InterPro" id="IPR001229">
    <property type="entry name" value="Jacalin-like_lectin_dom"/>
</dbReference>
<dbReference type="AlphaFoldDB" id="A0A5J9UQE5"/>
<dbReference type="InterPro" id="IPR033734">
    <property type="entry name" value="Jacalin-like_lectin_dom_plant"/>
</dbReference>
<dbReference type="GO" id="GO:0030246">
    <property type="term" value="F:carbohydrate binding"/>
    <property type="evidence" value="ECO:0007669"/>
    <property type="project" value="UniProtKB-KW"/>
</dbReference>
<comment type="caution">
    <text evidence="6">The sequence shown here is derived from an EMBL/GenBank/DDBJ whole genome shotgun (WGS) entry which is preliminary data.</text>
</comment>
<evidence type="ECO:0000256" key="2">
    <source>
        <dbReference type="ARBA" id="ARBA00022737"/>
    </source>
</evidence>
<evidence type="ECO:0000256" key="3">
    <source>
        <dbReference type="SAM" id="Coils"/>
    </source>
</evidence>
<evidence type="ECO:0000256" key="1">
    <source>
        <dbReference type="ARBA" id="ARBA00022734"/>
    </source>
</evidence>
<dbReference type="Gramene" id="TVU25437">
    <property type="protein sequence ID" value="TVU25437"/>
    <property type="gene ID" value="EJB05_27933"/>
</dbReference>
<dbReference type="Gene3D" id="3.80.10.10">
    <property type="entry name" value="Ribonuclease Inhibitor"/>
    <property type="match status" value="1"/>
</dbReference>
<dbReference type="InterPro" id="IPR036404">
    <property type="entry name" value="Jacalin-like_lectin_dom_sf"/>
</dbReference>
<dbReference type="InterPro" id="IPR032675">
    <property type="entry name" value="LRR_dom_sf"/>
</dbReference>
<dbReference type="Pfam" id="PF01419">
    <property type="entry name" value="Jacalin"/>
    <property type="match status" value="1"/>
</dbReference>
<sequence length="612" mass="69132">MAKAKARTNISDTQRAEAEAESERLAKEAELRTAREQEERDKAARAEEIARAEEAARKEEALKAMQLNNAETSQAASFQQEDDETRNITERLRIIEQERVEREKKLAIIEKTAKLKKDMLEKIVQAQQEINEMDSKLNKYNEEMENLRKQEQDAHHKPRKQTEHKMVAVKLPDGFGKLDSLQVLSFVGVSISPNFAKELGHLTELRALQMFLSGDTSDKSYEKPLVNSLCNLRKVCELDIDVNGVLSTEFMADIGWVPQHLCRFTGVTLSRLPRWISSSLLCLTYVYIKNVNRLGHEDVQNLGAMPFLHYLYLSVVQVITAEERLCIRVIDHAKFQNLCEFRFHNYALGLIFAQGAMPRLETIEVIFRASEAKNTYGDFDLGLQNLSSLKYVTVRIDCSSSSISDIAAADAAMWKAIAMNPNCPKLDVIKYFEDETIEENGDFQLHYETTKEEEQQQETMPDKVGPWGGDGGRVRDVKVAPHRLRSLKICCGDIIDAFAFSYEDRQGKQHKTPLWGGVGGRVQTIHLGPSEILIEVSGTTGPYDSANGTISEVVTSLRLITNVRTYGPYGVPRWNHFRTPSQRNSSIVGFHTRSGQYVDAIGVYFSPMISGS</sequence>
<feature type="region of interest" description="Disordered" evidence="4">
    <location>
        <begin position="450"/>
        <end position="470"/>
    </location>
</feature>
<accession>A0A5J9UQE5</accession>
<feature type="compositionally biased region" description="Polar residues" evidence="4">
    <location>
        <begin position="66"/>
        <end position="79"/>
    </location>
</feature>
<evidence type="ECO:0000313" key="6">
    <source>
        <dbReference type="EMBL" id="TVU25437.1"/>
    </source>
</evidence>
<evidence type="ECO:0000259" key="5">
    <source>
        <dbReference type="PROSITE" id="PS51752"/>
    </source>
</evidence>
<dbReference type="InterPro" id="IPR055414">
    <property type="entry name" value="LRR_R13L4/SHOC2-like"/>
</dbReference>
<dbReference type="Proteomes" id="UP000324897">
    <property type="component" value="Chromosome 2"/>
</dbReference>
<dbReference type="Pfam" id="PF23598">
    <property type="entry name" value="LRR_14"/>
    <property type="match status" value="1"/>
</dbReference>
<gene>
    <name evidence="6" type="ORF">EJB05_27933</name>
</gene>
<dbReference type="PANTHER" id="PTHR46506">
    <property type="entry name" value="OS05G0143600 PROTEIN"/>
    <property type="match status" value="1"/>
</dbReference>
<dbReference type="Gene3D" id="2.100.10.30">
    <property type="entry name" value="Jacalin-like lectin domain"/>
    <property type="match status" value="1"/>
</dbReference>
<dbReference type="SMART" id="SM00915">
    <property type="entry name" value="Jacalin"/>
    <property type="match status" value="1"/>
</dbReference>
<organism evidence="6 7">
    <name type="scientific">Eragrostis curvula</name>
    <name type="common">weeping love grass</name>
    <dbReference type="NCBI Taxonomy" id="38414"/>
    <lineage>
        <taxon>Eukaryota</taxon>
        <taxon>Viridiplantae</taxon>
        <taxon>Streptophyta</taxon>
        <taxon>Embryophyta</taxon>
        <taxon>Tracheophyta</taxon>
        <taxon>Spermatophyta</taxon>
        <taxon>Magnoliopsida</taxon>
        <taxon>Liliopsida</taxon>
        <taxon>Poales</taxon>
        <taxon>Poaceae</taxon>
        <taxon>PACMAD clade</taxon>
        <taxon>Chloridoideae</taxon>
        <taxon>Eragrostideae</taxon>
        <taxon>Eragrostidinae</taxon>
        <taxon>Eragrostis</taxon>
    </lineage>
</organism>